<evidence type="ECO:0000313" key="1">
    <source>
        <dbReference type="EMBL" id="AKN40080.1"/>
    </source>
</evidence>
<proteinExistence type="predicted"/>
<dbReference type="EMBL" id="KP795678">
    <property type="protein sequence ID" value="AKN40080.1"/>
    <property type="molecule type" value="Genomic_DNA"/>
</dbReference>
<organism evidence="1">
    <name type="scientific">Enterovibrio norvegicus</name>
    <dbReference type="NCBI Taxonomy" id="188144"/>
    <lineage>
        <taxon>Bacteria</taxon>
        <taxon>Pseudomonadati</taxon>
        <taxon>Pseudomonadota</taxon>
        <taxon>Gammaproteobacteria</taxon>
        <taxon>Vibrionales</taxon>
        <taxon>Vibrionaceae</taxon>
        <taxon>Enterovibrio</taxon>
    </lineage>
</organism>
<accession>A0A0H3ZUZ1</accession>
<name>A0A0H3ZUZ1_9GAMM</name>
<dbReference type="AlphaFoldDB" id="A0A0H3ZUZ1"/>
<sequence length="42" mass="4819">MINLVVNPRTSALFKSIPFDLESGLFRQFAGCGEDRSQQQWM</sequence>
<protein>
    <submittedName>
        <fullName evidence="1">Uncharacterized protein</fullName>
    </submittedName>
</protein>
<reference evidence="1" key="1">
    <citation type="journal article" date="2015" name="MBio">
        <title>Eco-Evolutionary Dynamics of Episomes among Ecologically Cohesive Bacterial Populations.</title>
        <authorList>
            <person name="Xue H."/>
            <person name="Cordero O.X."/>
            <person name="Camas F.M."/>
            <person name="Trimble W."/>
            <person name="Meyer F."/>
            <person name="Guglielmini J."/>
            <person name="Rocha E.P."/>
            <person name="Polz M.F."/>
        </authorList>
    </citation>
    <scope>NUCLEOTIDE SEQUENCE</scope>
    <source>
        <strain evidence="1">1F_260</strain>
    </source>
</reference>